<reference evidence="2 3" key="1">
    <citation type="journal article" date="2007" name="PLoS Genet.">
        <title>Patterns and implications of gene gain and loss in the evolution of Prochlorococcus.</title>
        <authorList>
            <person name="Kettler G.C."/>
            <person name="Martiny A.C."/>
            <person name="Huang K."/>
            <person name="Zucker J."/>
            <person name="Coleman M.L."/>
            <person name="Rodrigue S."/>
            <person name="Chen F."/>
            <person name="Lapidus A."/>
            <person name="Ferriera S."/>
            <person name="Johnson J."/>
            <person name="Steglich C."/>
            <person name="Church G.M."/>
            <person name="Richardson P."/>
            <person name="Chisholm S.W."/>
        </authorList>
    </citation>
    <scope>NUCLEOTIDE SEQUENCE [LARGE SCALE GENOMIC DNA]</scope>
    <source>
        <strain evidence="3">MIT 9211</strain>
    </source>
</reference>
<name>A9BC87_PROM4</name>
<keyword evidence="1" id="KW-0732">Signal</keyword>
<dbReference type="EMBL" id="CP000878">
    <property type="protein sequence ID" value="ABX09449.1"/>
    <property type="molecule type" value="Genomic_DNA"/>
</dbReference>
<evidence type="ECO:0000256" key="1">
    <source>
        <dbReference type="SAM" id="SignalP"/>
    </source>
</evidence>
<feature type="signal peptide" evidence="1">
    <location>
        <begin position="1"/>
        <end position="26"/>
    </location>
</feature>
<sequence>MTRFFKIISLVLLLVLIQCNPSPVNACVEGLSWGMDLQSVERHLGVSLNPVQEELSKDLFEVSDFQMSGLPVNRVRVRVEDEYGLKQLAYEMDYENMTEVLAGLRHRFGPPVGTSVDIDGRSPQQQWIWHTGEDVITAVKNEDRPFLLSYRPSLLDPSFL</sequence>
<keyword evidence="3" id="KW-1185">Reference proteome</keyword>
<feature type="chain" id="PRO_5002732711" description="Lipoprotein" evidence="1">
    <location>
        <begin position="27"/>
        <end position="160"/>
    </location>
</feature>
<dbReference type="HOGENOM" id="CLU_1626246_0_0_3"/>
<dbReference type="eggNOG" id="ENOG50348JK">
    <property type="taxonomic scope" value="Bacteria"/>
</dbReference>
<dbReference type="Proteomes" id="UP000000788">
    <property type="component" value="Chromosome"/>
</dbReference>
<dbReference type="AlphaFoldDB" id="A9BC87"/>
<proteinExistence type="predicted"/>
<evidence type="ECO:0008006" key="4">
    <source>
        <dbReference type="Google" id="ProtNLM"/>
    </source>
</evidence>
<dbReference type="KEGG" id="pmj:P9211_15181"/>
<accession>A9BC87</accession>
<protein>
    <recommendedName>
        <fullName evidence="4">Lipoprotein</fullName>
    </recommendedName>
</protein>
<gene>
    <name evidence="2" type="ordered locus">P9211_15181</name>
</gene>
<evidence type="ECO:0000313" key="3">
    <source>
        <dbReference type="Proteomes" id="UP000000788"/>
    </source>
</evidence>
<organism evidence="2 3">
    <name type="scientific">Prochlorococcus marinus (strain MIT 9211)</name>
    <dbReference type="NCBI Taxonomy" id="93059"/>
    <lineage>
        <taxon>Bacteria</taxon>
        <taxon>Bacillati</taxon>
        <taxon>Cyanobacteriota</taxon>
        <taxon>Cyanophyceae</taxon>
        <taxon>Synechococcales</taxon>
        <taxon>Prochlorococcaceae</taxon>
        <taxon>Prochlorococcus</taxon>
    </lineage>
</organism>
<dbReference type="RefSeq" id="WP_012196070.1">
    <property type="nucleotide sequence ID" value="NC_009976.1"/>
</dbReference>
<dbReference type="STRING" id="93059.P9211_15181"/>
<dbReference type="OrthoDB" id="540013at2"/>
<evidence type="ECO:0000313" key="2">
    <source>
        <dbReference type="EMBL" id="ABX09449.1"/>
    </source>
</evidence>